<feature type="region of interest" description="Disordered" evidence="1">
    <location>
        <begin position="1"/>
        <end position="171"/>
    </location>
</feature>
<dbReference type="PANTHER" id="PTHR19346">
    <property type="entry name" value="SUGAR PHOSPHATE TRANSPORTER DOMAIN-CONTAINING PROTEIN"/>
    <property type="match status" value="1"/>
</dbReference>
<feature type="transmembrane region" description="Helical" evidence="2">
    <location>
        <begin position="510"/>
        <end position="529"/>
    </location>
</feature>
<feature type="compositionally biased region" description="Polar residues" evidence="1">
    <location>
        <begin position="17"/>
        <end position="36"/>
    </location>
</feature>
<keyword evidence="2" id="KW-1133">Transmembrane helix</keyword>
<dbReference type="Proteomes" id="UP001295740">
    <property type="component" value="Unassembled WGS sequence"/>
</dbReference>
<proteinExistence type="predicted"/>
<feature type="transmembrane region" description="Helical" evidence="2">
    <location>
        <begin position="417"/>
        <end position="436"/>
    </location>
</feature>
<name>A0AAI8VC49_9PEZI</name>
<dbReference type="InterPro" id="IPR000620">
    <property type="entry name" value="EamA_dom"/>
</dbReference>
<keyword evidence="2" id="KW-0812">Transmembrane</keyword>
<feature type="transmembrane region" description="Helical" evidence="2">
    <location>
        <begin position="456"/>
        <end position="477"/>
    </location>
</feature>
<feature type="transmembrane region" description="Helical" evidence="2">
    <location>
        <begin position="181"/>
        <end position="205"/>
    </location>
</feature>
<keyword evidence="5" id="KW-1185">Reference proteome</keyword>
<feature type="compositionally biased region" description="Basic and acidic residues" evidence="1">
    <location>
        <begin position="121"/>
        <end position="130"/>
    </location>
</feature>
<evidence type="ECO:0000313" key="5">
    <source>
        <dbReference type="Proteomes" id="UP001295740"/>
    </source>
</evidence>
<comment type="caution">
    <text evidence="4">The sequence shown here is derived from an EMBL/GenBank/DDBJ whole genome shotgun (WGS) entry which is preliminary data.</text>
</comment>
<feature type="transmembrane region" description="Helical" evidence="2">
    <location>
        <begin position="315"/>
        <end position="332"/>
    </location>
</feature>
<feature type="transmembrane region" description="Helical" evidence="2">
    <location>
        <begin position="282"/>
        <end position="303"/>
    </location>
</feature>
<dbReference type="SUPFAM" id="SSF103481">
    <property type="entry name" value="Multidrug resistance efflux transporter EmrE"/>
    <property type="match status" value="2"/>
</dbReference>
<evidence type="ECO:0000256" key="2">
    <source>
        <dbReference type="SAM" id="Phobius"/>
    </source>
</evidence>
<dbReference type="EMBL" id="CAUWAG010000004">
    <property type="protein sequence ID" value="CAJ2502176.1"/>
    <property type="molecule type" value="Genomic_DNA"/>
</dbReference>
<protein>
    <submittedName>
        <fullName evidence="4">Uu.00g095700.m01.CDS01</fullName>
    </submittedName>
</protein>
<dbReference type="PANTHER" id="PTHR19346:SF4">
    <property type="entry name" value="SUGAR PHOSPHATE TRANSPORTER DOMAIN-CONTAINING PROTEIN"/>
    <property type="match status" value="1"/>
</dbReference>
<feature type="compositionally biased region" description="Acidic residues" evidence="1">
    <location>
        <begin position="81"/>
        <end position="100"/>
    </location>
</feature>
<feature type="transmembrane region" description="Helical" evidence="2">
    <location>
        <begin position="217"/>
        <end position="236"/>
    </location>
</feature>
<sequence length="566" mass="62599">MSSDHAIRPSDIPARPNPTSHYSRTEPSSAGDSSLLATPEVEDHPGHGADIPSSSSSFGQGHDGTGVNGHSRHKTVNFDINEYDEYDQDDQDDQDDDDMFDSNKPSFLRPADGRSVTPLLRKSDDDDDRGRTRHNHLRPNPTRPPPEVSTSCSRPPVFNRRSTMRSRSPDTQARMAARKKYTYAAIFLVVSLVSFCLQTELGRYVQHELGWNKAYCMLYLTHGSWALLWPAQLLILRLQKWNMPWATFWRRHVYLLRSTAHMVAEQQLDVPRHTLQRSPLPYLVQTTAFVTSALTVAGLSWYVAVNMTSPSDLTAIYNCSAFFAYAFSVPLLKEKLRLDKSLAVLIAIVGVLVVAYGDSKQSGAEGDDAADSNADAGTRFLGNLIIGAGSVLYGLYEVLYKRWACPPEGTSPTRGMIFANAFGSCIGLFTLLVLWIPLPVLHMLGWEVFELPTGKAALYLFISVVMNATFAGSFLVLISLTSPVLSSVAALLTIFIVAVADWLITGESMTFAAIAGGCMIIVAFLMLSWSTWREMTKDADHHKVAYEAPVDWSSDDDADKDDSRVD</sequence>
<organism evidence="4 5">
    <name type="scientific">Anthostomella pinea</name>
    <dbReference type="NCBI Taxonomy" id="933095"/>
    <lineage>
        <taxon>Eukaryota</taxon>
        <taxon>Fungi</taxon>
        <taxon>Dikarya</taxon>
        <taxon>Ascomycota</taxon>
        <taxon>Pezizomycotina</taxon>
        <taxon>Sordariomycetes</taxon>
        <taxon>Xylariomycetidae</taxon>
        <taxon>Xylariales</taxon>
        <taxon>Xylariaceae</taxon>
        <taxon>Anthostomella</taxon>
    </lineage>
</organism>
<gene>
    <name evidence="4" type="ORF">KHLLAP_LOCUS2644</name>
</gene>
<accession>A0AAI8VC49</accession>
<evidence type="ECO:0000259" key="3">
    <source>
        <dbReference type="Pfam" id="PF00892"/>
    </source>
</evidence>
<feature type="domain" description="EamA" evidence="3">
    <location>
        <begin position="213"/>
        <end position="355"/>
    </location>
</feature>
<dbReference type="Pfam" id="PF00892">
    <property type="entry name" value="EamA"/>
    <property type="match status" value="1"/>
</dbReference>
<feature type="transmembrane region" description="Helical" evidence="2">
    <location>
        <begin position="484"/>
        <end position="504"/>
    </location>
</feature>
<evidence type="ECO:0000313" key="4">
    <source>
        <dbReference type="EMBL" id="CAJ2502176.1"/>
    </source>
</evidence>
<dbReference type="AlphaFoldDB" id="A0AAI8VC49"/>
<dbReference type="InterPro" id="IPR037185">
    <property type="entry name" value="EmrE-like"/>
</dbReference>
<feature type="transmembrane region" description="Helical" evidence="2">
    <location>
        <begin position="341"/>
        <end position="357"/>
    </location>
</feature>
<dbReference type="InterPro" id="IPR026505">
    <property type="entry name" value="Solute_c_fam_35_mem_F3/F4"/>
</dbReference>
<feature type="transmembrane region" description="Helical" evidence="2">
    <location>
        <begin position="377"/>
        <end position="396"/>
    </location>
</feature>
<dbReference type="GO" id="GO:0016020">
    <property type="term" value="C:membrane"/>
    <property type="evidence" value="ECO:0007669"/>
    <property type="project" value="InterPro"/>
</dbReference>
<keyword evidence="2" id="KW-0472">Membrane</keyword>
<evidence type="ECO:0000256" key="1">
    <source>
        <dbReference type="SAM" id="MobiDB-lite"/>
    </source>
</evidence>
<reference evidence="4" key="1">
    <citation type="submission" date="2023-10" db="EMBL/GenBank/DDBJ databases">
        <authorList>
            <person name="Hackl T."/>
        </authorList>
    </citation>
    <scope>NUCLEOTIDE SEQUENCE</scope>
</reference>